<dbReference type="Pfam" id="PF13517">
    <property type="entry name" value="FG-GAP_3"/>
    <property type="match status" value="5"/>
</dbReference>
<dbReference type="InterPro" id="IPR013517">
    <property type="entry name" value="FG-GAP"/>
</dbReference>
<dbReference type="EMBL" id="FQYV01000039">
    <property type="protein sequence ID" value="SHJ99906.1"/>
    <property type="molecule type" value="Genomic_DNA"/>
</dbReference>
<evidence type="ECO:0000313" key="4">
    <source>
        <dbReference type="Proteomes" id="UP000184172"/>
    </source>
</evidence>
<feature type="domain" description="Secretion system C-terminal sorting" evidence="2">
    <location>
        <begin position="552"/>
        <end position="615"/>
    </location>
</feature>
<organism evidence="3 4">
    <name type="scientific">Aequorivita viscosa</name>
    <dbReference type="NCBI Taxonomy" id="797419"/>
    <lineage>
        <taxon>Bacteria</taxon>
        <taxon>Pseudomonadati</taxon>
        <taxon>Bacteroidota</taxon>
        <taxon>Flavobacteriia</taxon>
        <taxon>Flavobacteriales</taxon>
        <taxon>Flavobacteriaceae</taxon>
        <taxon>Aequorivita</taxon>
    </lineage>
</organism>
<sequence length="620" mass="67592">IDNDGDIDLLSSSSNDGKVAWYENTDSLGAFSSEKVISQYGAPTSVYAGDLDGDGDVDVLASSYTTNEVLWFENLNGLGAFDGRQIITSSAYGARDVYASDLDNDGDLDVLSASESDRKIAWYKNLDGQGTFGPTQIIATNKDDAMAVLTADLDNDGDLDIISTQSNIGEVYYNENLNGLGDFSESNLITTFVNSVNCILVIDLDGDGFKDLVSSSKKDDKIAWYRNLDGLGSFGVQRIISRTVDSPRSIYAADLDGDGDMDILSASYYDNTFGWFENLDGLGNFGTQNIIASEEYWPEDIFSIDIDGDGDMDVVSASGNANWFENLDGLGNFSEKKYIEALNANAVFSIDIDGDGDNDVLTGSFDEIAWNENIDGLGVFAPRHIIATNLNNVKDIFAIDIDGDGDVDVLTATYDDDKISWYENTDGLGTFSTEKIITNTADAASGVFGIDMDNDGDIDVLSASFLDHTIAWYENLDGNGNFGVKQIISTNEINAISVFADDLDNDGDIDIFPSAHDYYINGSSNYDKISWYENTSLLNLNTVDTNNDSYNLFPVPTDNVLNIKSNSSISKVEIYNNLGQLVLEKYHSTIINTSTLGKGVYLVKVFDNKGNYDVKRILKN</sequence>
<dbReference type="STRING" id="797419.SAMN05216556_13622"/>
<name>A0A1M6NW26_9FLAO</name>
<dbReference type="InterPro" id="IPR026444">
    <property type="entry name" value="Secre_tail"/>
</dbReference>
<dbReference type="SUPFAM" id="SSF69318">
    <property type="entry name" value="Integrin alpha N-terminal domain"/>
    <property type="match status" value="2"/>
</dbReference>
<reference evidence="4" key="1">
    <citation type="submission" date="2016-11" db="EMBL/GenBank/DDBJ databases">
        <authorList>
            <person name="Varghese N."/>
            <person name="Submissions S."/>
        </authorList>
    </citation>
    <scope>NUCLEOTIDE SEQUENCE [LARGE SCALE GENOMIC DNA]</scope>
    <source>
        <strain evidence="4">DSM 26349</strain>
    </source>
</reference>
<keyword evidence="1" id="KW-0732">Signal</keyword>
<dbReference type="Proteomes" id="UP000184172">
    <property type="component" value="Unassembled WGS sequence"/>
</dbReference>
<evidence type="ECO:0000256" key="1">
    <source>
        <dbReference type="ARBA" id="ARBA00022729"/>
    </source>
</evidence>
<feature type="non-terminal residue" evidence="3">
    <location>
        <position position="1"/>
    </location>
</feature>
<dbReference type="RefSeq" id="WP_143156802.1">
    <property type="nucleotide sequence ID" value="NZ_FQYV01000039.1"/>
</dbReference>
<keyword evidence="4" id="KW-1185">Reference proteome</keyword>
<dbReference type="InterPro" id="IPR028994">
    <property type="entry name" value="Integrin_alpha_N"/>
</dbReference>
<evidence type="ECO:0000313" key="3">
    <source>
        <dbReference type="EMBL" id="SHJ99906.1"/>
    </source>
</evidence>
<dbReference type="PANTHER" id="PTHR44103:SF1">
    <property type="entry name" value="PROPROTEIN CONVERTASE P"/>
    <property type="match status" value="1"/>
</dbReference>
<gene>
    <name evidence="3" type="ORF">SAMN04487908_13920</name>
</gene>
<dbReference type="OrthoDB" id="9816120at2"/>
<dbReference type="AlphaFoldDB" id="A0A1M6NW26"/>
<dbReference type="Gene3D" id="2.130.10.130">
    <property type="entry name" value="Integrin alpha, N-terminal"/>
    <property type="match status" value="1"/>
</dbReference>
<dbReference type="Pfam" id="PF18962">
    <property type="entry name" value="Por_Secre_tail"/>
    <property type="match status" value="1"/>
</dbReference>
<dbReference type="NCBIfam" id="TIGR04183">
    <property type="entry name" value="Por_Secre_tail"/>
    <property type="match status" value="1"/>
</dbReference>
<dbReference type="PANTHER" id="PTHR44103">
    <property type="entry name" value="PROPROTEIN CONVERTASE P"/>
    <property type="match status" value="1"/>
</dbReference>
<evidence type="ECO:0000259" key="2">
    <source>
        <dbReference type="Pfam" id="PF18962"/>
    </source>
</evidence>
<protein>
    <submittedName>
        <fullName evidence="3">Por secretion system C-terminal sorting domain-containing protein</fullName>
    </submittedName>
</protein>
<proteinExistence type="predicted"/>
<accession>A0A1M6NW26</accession>